<dbReference type="CDD" id="cd21133">
    <property type="entry name" value="EVE"/>
    <property type="match status" value="1"/>
</dbReference>
<keyword evidence="2" id="KW-0539">Nucleus</keyword>
<name>A0ABP1G3K9_9CHLO</name>
<comment type="subcellular location">
    <subcellularLocation>
        <location evidence="1">Nucleus</location>
    </subcellularLocation>
</comment>
<reference evidence="5 6" key="1">
    <citation type="submission" date="2024-06" db="EMBL/GenBank/DDBJ databases">
        <authorList>
            <person name="Kraege A."/>
            <person name="Thomma B."/>
        </authorList>
    </citation>
    <scope>NUCLEOTIDE SEQUENCE [LARGE SCALE GENOMIC DNA]</scope>
</reference>
<dbReference type="PANTHER" id="PTHR14087">
    <property type="entry name" value="THYMOCYTE NUCLEAR PROTEIN 1"/>
    <property type="match status" value="1"/>
</dbReference>
<accession>A0ABP1G3K9</accession>
<dbReference type="PANTHER" id="PTHR14087:SF7">
    <property type="entry name" value="THYMOCYTE NUCLEAR PROTEIN 1"/>
    <property type="match status" value="1"/>
</dbReference>
<sequence>MPRKRKEREAEQLESEPPEAKPASAKAKRKAKEVEERDDSAPALYLLKSEPDEFSIDDLAARPQQTEPWDGVRNFQARNIMQRMKLGDQCLFYHSNTKEPGVVGICEVVKEAYPDETALDPESPKHDPKATADKPRWFMVDVKLVRKLKRIVPLKELKQHSNGSLEGMVLLSKGRLSVQPVTQPQWDFIMELAEHEPADES</sequence>
<dbReference type="EMBL" id="CAXHTA020000015">
    <property type="protein sequence ID" value="CAL5225970.1"/>
    <property type="molecule type" value="Genomic_DNA"/>
</dbReference>
<comment type="caution">
    <text evidence="5">The sequence shown here is derived from an EMBL/GenBank/DDBJ whole genome shotgun (WGS) entry which is preliminary data.</text>
</comment>
<dbReference type="InterPro" id="IPR052181">
    <property type="entry name" value="5hmC_binding"/>
</dbReference>
<dbReference type="InterPro" id="IPR015947">
    <property type="entry name" value="PUA-like_sf"/>
</dbReference>
<dbReference type="Gene3D" id="3.10.590.10">
    <property type="entry name" value="ph1033 like domains"/>
    <property type="match status" value="1"/>
</dbReference>
<evidence type="ECO:0000256" key="2">
    <source>
        <dbReference type="ARBA" id="ARBA00023242"/>
    </source>
</evidence>
<feature type="region of interest" description="Disordered" evidence="3">
    <location>
        <begin position="1"/>
        <end position="45"/>
    </location>
</feature>
<evidence type="ECO:0000313" key="5">
    <source>
        <dbReference type="EMBL" id="CAL5225970.1"/>
    </source>
</evidence>
<dbReference type="SUPFAM" id="SSF88697">
    <property type="entry name" value="PUA domain-like"/>
    <property type="match status" value="1"/>
</dbReference>
<dbReference type="Pfam" id="PF01878">
    <property type="entry name" value="EVE"/>
    <property type="match status" value="1"/>
</dbReference>
<feature type="domain" description="EVE" evidence="4">
    <location>
        <begin position="44"/>
        <end position="192"/>
    </location>
</feature>
<evidence type="ECO:0000256" key="1">
    <source>
        <dbReference type="ARBA" id="ARBA00004123"/>
    </source>
</evidence>
<protein>
    <submittedName>
        <fullName evidence="5">G8772 protein</fullName>
    </submittedName>
</protein>
<evidence type="ECO:0000256" key="3">
    <source>
        <dbReference type="SAM" id="MobiDB-lite"/>
    </source>
</evidence>
<dbReference type="InterPro" id="IPR002740">
    <property type="entry name" value="EVE_domain"/>
</dbReference>
<evidence type="ECO:0000313" key="6">
    <source>
        <dbReference type="Proteomes" id="UP001497392"/>
    </source>
</evidence>
<gene>
    <name evidence="5" type="primary">g8772</name>
    <name evidence="5" type="ORF">VP750_LOCUS7876</name>
</gene>
<organism evidence="5 6">
    <name type="scientific">Coccomyxa viridis</name>
    <dbReference type="NCBI Taxonomy" id="1274662"/>
    <lineage>
        <taxon>Eukaryota</taxon>
        <taxon>Viridiplantae</taxon>
        <taxon>Chlorophyta</taxon>
        <taxon>core chlorophytes</taxon>
        <taxon>Trebouxiophyceae</taxon>
        <taxon>Trebouxiophyceae incertae sedis</taxon>
        <taxon>Coccomyxaceae</taxon>
        <taxon>Coccomyxa</taxon>
    </lineage>
</organism>
<proteinExistence type="predicted"/>
<dbReference type="Proteomes" id="UP001497392">
    <property type="component" value="Unassembled WGS sequence"/>
</dbReference>
<dbReference type="InterPro" id="IPR047197">
    <property type="entry name" value="THYN1-like_EVE"/>
</dbReference>
<evidence type="ECO:0000259" key="4">
    <source>
        <dbReference type="Pfam" id="PF01878"/>
    </source>
</evidence>
<keyword evidence="6" id="KW-1185">Reference proteome</keyword>